<evidence type="ECO:0000313" key="6">
    <source>
        <dbReference type="EMBL" id="KGP91414.1"/>
    </source>
</evidence>
<dbReference type="InterPro" id="IPR051056">
    <property type="entry name" value="Glycosyl_Hydrolase_73"/>
</dbReference>
<dbReference type="PANTHER" id="PTHR33308:SF9">
    <property type="entry name" value="PEPTIDOGLYCAN HYDROLASE FLGJ"/>
    <property type="match status" value="1"/>
</dbReference>
<evidence type="ECO:0000256" key="2">
    <source>
        <dbReference type="ARBA" id="ARBA00022801"/>
    </source>
</evidence>
<evidence type="ECO:0000256" key="3">
    <source>
        <dbReference type="SAM" id="MobiDB-lite"/>
    </source>
</evidence>
<feature type="compositionally biased region" description="Acidic residues" evidence="3">
    <location>
        <begin position="468"/>
        <end position="497"/>
    </location>
</feature>
<feature type="domain" description="Mannosyl-glycoprotein endo-beta-N-acetylglucosamidase-like" evidence="5">
    <location>
        <begin position="324"/>
        <end position="459"/>
    </location>
</feature>
<accession>A0A0A2UU35</accession>
<dbReference type="PANTHER" id="PTHR33308">
    <property type="entry name" value="PEPTIDOGLYCAN HYDROLASE FLGJ"/>
    <property type="match status" value="1"/>
</dbReference>
<organism evidence="6 7">
    <name type="scientific">Pontibacillus chungwhensis BH030062</name>
    <dbReference type="NCBI Taxonomy" id="1385513"/>
    <lineage>
        <taxon>Bacteria</taxon>
        <taxon>Bacillati</taxon>
        <taxon>Bacillota</taxon>
        <taxon>Bacilli</taxon>
        <taxon>Bacillales</taxon>
        <taxon>Bacillaceae</taxon>
        <taxon>Pontibacillus</taxon>
    </lineage>
</organism>
<evidence type="ECO:0000313" key="7">
    <source>
        <dbReference type="Proteomes" id="UP000030153"/>
    </source>
</evidence>
<gene>
    <name evidence="6" type="ORF">N780_19500</name>
</gene>
<dbReference type="Gene3D" id="1.10.530.10">
    <property type="match status" value="1"/>
</dbReference>
<dbReference type="SMART" id="SM00047">
    <property type="entry name" value="LYZ2"/>
    <property type="match status" value="1"/>
</dbReference>
<keyword evidence="1 4" id="KW-0732">Signal</keyword>
<keyword evidence="7" id="KW-1185">Reference proteome</keyword>
<dbReference type="eggNOG" id="COG4193">
    <property type="taxonomic scope" value="Bacteria"/>
</dbReference>
<feature type="region of interest" description="Disordered" evidence="3">
    <location>
        <begin position="458"/>
        <end position="497"/>
    </location>
</feature>
<protein>
    <submittedName>
        <fullName evidence="6">S-layer protein</fullName>
    </submittedName>
</protein>
<name>A0A0A2UU35_9BACI</name>
<comment type="caution">
    <text evidence="6">The sequence shown here is derived from an EMBL/GenBank/DDBJ whole genome shotgun (WGS) entry which is preliminary data.</text>
</comment>
<feature type="signal peptide" evidence="4">
    <location>
        <begin position="1"/>
        <end position="26"/>
    </location>
</feature>
<proteinExistence type="predicted"/>
<dbReference type="Proteomes" id="UP000030153">
    <property type="component" value="Unassembled WGS sequence"/>
</dbReference>
<dbReference type="RefSeq" id="WP_052114983.1">
    <property type="nucleotide sequence ID" value="NZ_AVBG01000006.1"/>
</dbReference>
<keyword evidence="2" id="KW-0378">Hydrolase</keyword>
<dbReference type="STRING" id="1385513.N780_19500"/>
<feature type="chain" id="PRO_5001995024" evidence="4">
    <location>
        <begin position="27"/>
        <end position="497"/>
    </location>
</feature>
<dbReference type="AlphaFoldDB" id="A0A0A2UU35"/>
<dbReference type="EMBL" id="AVBG01000006">
    <property type="protein sequence ID" value="KGP91414.1"/>
    <property type="molecule type" value="Genomic_DNA"/>
</dbReference>
<sequence>MRKGMIWLFSLVFLLTLLGTTEVAKADSIWEEWEEVINIPSDKVWTIVFDTEIKQKTITEENIYVENQSTGERHPVELKPSEDRTTIEVQPLKGYTVGDSYKLYVKQGLRSEKGNKMMETSIKKTFHVSKEYQIAQMHSVDSYTYGISFDSFEEAKSKAKKDGTEVLYHNGEVIWIPEGQAYTKHYTLLYPDERLKDRTAVNYVSGGSEVEYLESAANGALKVRLSGDVLYAKPGDIQLVPTPFISSQSYYVNKGGDLYHKLRSYYGQYRYGKAPEWMDEGEKIYKPDGSWTLGEKDTPLFNYLSLLTKSDYTAEELNQYMEQYSPIDNSVLSGHGESFIKAQEEYGVNALYLMAHAIHESAWGNSSIARDKNNLYGLNATDDNPYGNAYEFNSIEDNIMFAAQFVKDGYLTGTGFRANGDYLGNKGEGMNVKYASDPYWGQKIAGHMYRADNALGNKDLNLLTGEPDPVEEEEESTDEQPEEDSTQVSEEDVETSK</sequence>
<dbReference type="InterPro" id="IPR014755">
    <property type="entry name" value="Cu-Rt/internalin_Ig-like"/>
</dbReference>
<dbReference type="InterPro" id="IPR002901">
    <property type="entry name" value="MGlyc_endo_b_GlcNAc-like_dom"/>
</dbReference>
<dbReference type="Pfam" id="PF01832">
    <property type="entry name" value="Glucosaminidase"/>
    <property type="match status" value="1"/>
</dbReference>
<reference evidence="6 7" key="1">
    <citation type="submission" date="2013-08" db="EMBL/GenBank/DDBJ databases">
        <title>Genome of Pontibacillus chungwhensis.</title>
        <authorList>
            <person name="Wang Q."/>
            <person name="Wang G."/>
        </authorList>
    </citation>
    <scope>NUCLEOTIDE SEQUENCE [LARGE SCALE GENOMIC DNA]</scope>
    <source>
        <strain evidence="6 7">BH030062</strain>
    </source>
</reference>
<evidence type="ECO:0000259" key="5">
    <source>
        <dbReference type="SMART" id="SM00047"/>
    </source>
</evidence>
<evidence type="ECO:0000256" key="4">
    <source>
        <dbReference type="SAM" id="SignalP"/>
    </source>
</evidence>
<evidence type="ECO:0000256" key="1">
    <source>
        <dbReference type="ARBA" id="ARBA00022729"/>
    </source>
</evidence>
<dbReference type="Gene3D" id="2.60.40.1220">
    <property type="match status" value="1"/>
</dbReference>
<dbReference type="GO" id="GO:0004040">
    <property type="term" value="F:amidase activity"/>
    <property type="evidence" value="ECO:0007669"/>
    <property type="project" value="InterPro"/>
</dbReference>